<feature type="domain" description="NERD" evidence="1">
    <location>
        <begin position="37"/>
        <end position="143"/>
    </location>
</feature>
<dbReference type="Pfam" id="PF08378">
    <property type="entry name" value="NERD"/>
    <property type="match status" value="1"/>
</dbReference>
<sequence>MLLKSCELPYRLKYYQSLSGRASMSRKQIKDQAIYQAGYHGECLFAEMIRSYEHATVLWDITLSNEKGESQFDFIVIHDYSVFHYDIKNFKGKYQQNGDILVSQTGYNVKRPDMQLSCAHNVLEAAVKSYDWQYEVESYLVFINETFYFEGVRSPHWLYRSLLKQHLAAYENSHLMLSRNKQLGQFLINNHQPNVHLDVPIKTAFSEVADGLKCPLCLKKITITFDGKKYYSCPICKKVVSGKELLLSNLCDLYYLKGAPFSIREAESWCNSPSRTTLKRLLKANFKSTGQKKAVRYYLEN</sequence>
<evidence type="ECO:0000313" key="3">
    <source>
        <dbReference type="Proteomes" id="UP000294802"/>
    </source>
</evidence>
<accession>A0A4R6BUX8</accession>
<dbReference type="AlphaFoldDB" id="A0A4R6BUX8"/>
<evidence type="ECO:0000259" key="1">
    <source>
        <dbReference type="Pfam" id="PF08378"/>
    </source>
</evidence>
<dbReference type="RefSeq" id="WP_133443538.1">
    <property type="nucleotide sequence ID" value="NZ_SCWB01000006.1"/>
</dbReference>
<comment type="caution">
    <text evidence="2">The sequence shown here is derived from an EMBL/GenBank/DDBJ whole genome shotgun (WGS) entry which is preliminary data.</text>
</comment>
<dbReference type="Proteomes" id="UP000294802">
    <property type="component" value="Unassembled WGS sequence"/>
</dbReference>
<reference evidence="2 3" key="1">
    <citation type="submission" date="2019-01" db="EMBL/GenBank/DDBJ databases">
        <title>Draft genome sequences of the type strains of six Macrococcus species.</title>
        <authorList>
            <person name="Mazhar S."/>
            <person name="Altermann E."/>
            <person name="Hill C."/>
            <person name="Mcauliffe O."/>
        </authorList>
    </citation>
    <scope>NUCLEOTIDE SEQUENCE [LARGE SCALE GENOMIC DNA]</scope>
    <source>
        <strain evidence="2 3">CCM4815</strain>
    </source>
</reference>
<protein>
    <submittedName>
        <fullName evidence="2">NERD domain-containing protein</fullName>
    </submittedName>
</protein>
<organism evidence="2 3">
    <name type="scientific">Macrococcus lamae</name>
    <dbReference type="NCBI Taxonomy" id="198484"/>
    <lineage>
        <taxon>Bacteria</taxon>
        <taxon>Bacillati</taxon>
        <taxon>Bacillota</taxon>
        <taxon>Bacilli</taxon>
        <taxon>Bacillales</taxon>
        <taxon>Staphylococcaceae</taxon>
        <taxon>Macrococcus</taxon>
    </lineage>
</organism>
<dbReference type="OrthoDB" id="2417001at2"/>
<gene>
    <name evidence="2" type="ORF">ERX29_04680</name>
</gene>
<dbReference type="InterPro" id="IPR011528">
    <property type="entry name" value="NERD"/>
</dbReference>
<keyword evidence="3" id="KW-1185">Reference proteome</keyword>
<name>A0A4R6BUX8_9STAP</name>
<dbReference type="EMBL" id="SCWB01000006">
    <property type="protein sequence ID" value="TDM12115.1"/>
    <property type="molecule type" value="Genomic_DNA"/>
</dbReference>
<proteinExistence type="predicted"/>
<evidence type="ECO:0000313" key="2">
    <source>
        <dbReference type="EMBL" id="TDM12115.1"/>
    </source>
</evidence>